<dbReference type="PANTHER" id="PTHR43651:SF3">
    <property type="entry name" value="1,4-ALPHA-GLUCAN-BRANCHING ENZYME"/>
    <property type="match status" value="1"/>
</dbReference>
<dbReference type="InterPro" id="IPR017853">
    <property type="entry name" value="GH"/>
</dbReference>
<evidence type="ECO:0000313" key="2">
    <source>
        <dbReference type="EMBL" id="EJW92468.1"/>
    </source>
</evidence>
<sequence>PWLRQHHYNFIEFLPLAEHPFDGSWGYQITGYFSLTSRYGTPDQFASFVNDCHRAGIGVLMDFVPVHFAVNPDALAFLDGGPLYEYDSDVGQSEWGSCNFNLYRGEVRSFLASAAAIWIDVYHCDGLRMDAVSRAIYWQGDSRRGINRGALEFLQNMNQGLHDRWPGIILAAEDST</sequence>
<feature type="non-terminal residue" evidence="2">
    <location>
        <position position="176"/>
    </location>
</feature>
<reference evidence="2" key="1">
    <citation type="journal article" date="2012" name="PLoS ONE">
        <title>Gene sets for utilization of primary and secondary nutrition supplies in the distal gut of endangered iberian lynx.</title>
        <authorList>
            <person name="Alcaide M."/>
            <person name="Messina E."/>
            <person name="Richter M."/>
            <person name="Bargiela R."/>
            <person name="Peplies J."/>
            <person name="Huws S.A."/>
            <person name="Newbold C.J."/>
            <person name="Golyshin P.N."/>
            <person name="Simon M.A."/>
            <person name="Lopez G."/>
            <person name="Yakimov M.M."/>
            <person name="Ferrer M."/>
        </authorList>
    </citation>
    <scope>NUCLEOTIDE SEQUENCE</scope>
</reference>
<dbReference type="EMBL" id="AMCI01007521">
    <property type="protein sequence ID" value="EJW92468.1"/>
    <property type="molecule type" value="Genomic_DNA"/>
</dbReference>
<comment type="caution">
    <text evidence="2">The sequence shown here is derived from an EMBL/GenBank/DDBJ whole genome shotgun (WGS) entry which is preliminary data.</text>
</comment>
<accession>J9FDI2</accession>
<dbReference type="AlphaFoldDB" id="J9FDI2"/>
<dbReference type="SUPFAM" id="SSF51445">
    <property type="entry name" value="(Trans)glycosidases"/>
    <property type="match status" value="1"/>
</dbReference>
<dbReference type="GO" id="GO:0005829">
    <property type="term" value="C:cytosol"/>
    <property type="evidence" value="ECO:0007669"/>
    <property type="project" value="TreeGrafter"/>
</dbReference>
<feature type="domain" description="Glycosyl hydrolase family 13 catalytic" evidence="1">
    <location>
        <begin position="25"/>
        <end position="69"/>
    </location>
</feature>
<dbReference type="PANTHER" id="PTHR43651">
    <property type="entry name" value="1,4-ALPHA-GLUCAN-BRANCHING ENZYME"/>
    <property type="match status" value="1"/>
</dbReference>
<dbReference type="GO" id="GO:0003844">
    <property type="term" value="F:1,4-alpha-glucan branching enzyme activity"/>
    <property type="evidence" value="ECO:0007669"/>
    <property type="project" value="TreeGrafter"/>
</dbReference>
<gene>
    <name evidence="2" type="ORF">EVA_19425</name>
</gene>
<dbReference type="Gene3D" id="3.20.20.80">
    <property type="entry name" value="Glycosidases"/>
    <property type="match status" value="1"/>
</dbReference>
<protein>
    <submittedName>
        <fullName evidence="2">Glycogen branching enzyme</fullName>
    </submittedName>
</protein>
<dbReference type="Pfam" id="PF00128">
    <property type="entry name" value="Alpha-amylase"/>
    <property type="match status" value="1"/>
</dbReference>
<evidence type="ECO:0000259" key="1">
    <source>
        <dbReference type="Pfam" id="PF00128"/>
    </source>
</evidence>
<organism evidence="2">
    <name type="scientific">gut metagenome</name>
    <dbReference type="NCBI Taxonomy" id="749906"/>
    <lineage>
        <taxon>unclassified sequences</taxon>
        <taxon>metagenomes</taxon>
        <taxon>organismal metagenomes</taxon>
    </lineage>
</organism>
<feature type="non-terminal residue" evidence="2">
    <location>
        <position position="1"/>
    </location>
</feature>
<dbReference type="GO" id="GO:0005978">
    <property type="term" value="P:glycogen biosynthetic process"/>
    <property type="evidence" value="ECO:0007669"/>
    <property type="project" value="TreeGrafter"/>
</dbReference>
<name>J9FDI2_9ZZZZ</name>
<dbReference type="InterPro" id="IPR006047">
    <property type="entry name" value="GH13_cat_dom"/>
</dbReference>
<proteinExistence type="predicted"/>